<dbReference type="Gene3D" id="3.40.50.150">
    <property type="entry name" value="Vaccinia Virus protein VP39"/>
    <property type="match status" value="1"/>
</dbReference>
<comment type="subcellular location">
    <subcellularLocation>
        <location evidence="6">Cytoplasm</location>
    </subcellularLocation>
</comment>
<reference evidence="7 8" key="2">
    <citation type="submission" date="2018-06" db="EMBL/GenBank/DDBJ databases">
        <authorList>
            <person name="Zhirakovskaya E."/>
        </authorList>
    </citation>
    <scope>NUCLEOTIDE SEQUENCE [LARGE SCALE GENOMIC DNA]</scope>
    <source>
        <strain evidence="7 8">FBKL4.011</strain>
    </source>
</reference>
<comment type="caution">
    <text evidence="6">Lacks conserved residue(s) required for the propagation of feature annotation.</text>
</comment>
<protein>
    <recommendedName>
        <fullName evidence="6">Ribosomal RNA small subunit methyltransferase G</fullName>
        <ecNumber evidence="6">2.1.1.-</ecNumber>
    </recommendedName>
    <alternativeName>
        <fullName evidence="6">16S rRNA 7-methylguanosine methyltransferase</fullName>
        <shortName evidence="6">16S rRNA m7G methyltransferase</shortName>
    </alternativeName>
</protein>
<dbReference type="FunFam" id="3.40.50.150:FF:000041">
    <property type="entry name" value="Ribosomal RNA small subunit methyltransferase G"/>
    <property type="match status" value="1"/>
</dbReference>
<dbReference type="InterPro" id="IPR029063">
    <property type="entry name" value="SAM-dependent_MTases_sf"/>
</dbReference>
<keyword evidence="5 6" id="KW-0949">S-adenosyl-L-methionine</keyword>
<keyword evidence="8" id="KW-1185">Reference proteome</keyword>
<dbReference type="GO" id="GO:0005829">
    <property type="term" value="C:cytosol"/>
    <property type="evidence" value="ECO:0007669"/>
    <property type="project" value="TreeGrafter"/>
</dbReference>
<dbReference type="Proteomes" id="UP000251213">
    <property type="component" value="Unassembled WGS sequence"/>
</dbReference>
<feature type="binding site" evidence="6">
    <location>
        <position position="79"/>
    </location>
    <ligand>
        <name>S-adenosyl-L-methionine</name>
        <dbReference type="ChEBI" id="CHEBI:59789"/>
    </ligand>
</feature>
<keyword evidence="2 6" id="KW-0698">rRNA processing</keyword>
<dbReference type="EMBL" id="QJKK01000006">
    <property type="protein sequence ID" value="RAL23406.1"/>
    <property type="molecule type" value="Genomic_DNA"/>
</dbReference>
<dbReference type="EC" id="2.1.1.-" evidence="6"/>
<reference evidence="7 8" key="1">
    <citation type="submission" date="2018-06" db="EMBL/GenBank/DDBJ databases">
        <title>Thermoflavimicrobium daqus sp. nov., a thermophilic microbe isolated from Moutai-flavour Daqu.</title>
        <authorList>
            <person name="Wang X."/>
            <person name="Zhou H."/>
        </authorList>
    </citation>
    <scope>NUCLEOTIDE SEQUENCE [LARGE SCALE GENOMIC DNA]</scope>
    <source>
        <strain evidence="7 8">FBKL4.011</strain>
    </source>
</reference>
<evidence type="ECO:0000313" key="8">
    <source>
        <dbReference type="Proteomes" id="UP000251213"/>
    </source>
</evidence>
<dbReference type="InterPro" id="IPR003682">
    <property type="entry name" value="rRNA_ssu_MeTfrase_G"/>
</dbReference>
<evidence type="ECO:0000256" key="6">
    <source>
        <dbReference type="HAMAP-Rule" id="MF_00074"/>
    </source>
</evidence>
<evidence type="ECO:0000256" key="4">
    <source>
        <dbReference type="ARBA" id="ARBA00022679"/>
    </source>
</evidence>
<dbReference type="HAMAP" id="MF_00074">
    <property type="entry name" value="16SrRNA_methyltr_G"/>
    <property type="match status" value="1"/>
</dbReference>
<evidence type="ECO:0000256" key="5">
    <source>
        <dbReference type="ARBA" id="ARBA00022691"/>
    </source>
</evidence>
<feature type="binding site" evidence="6">
    <location>
        <position position="149"/>
    </location>
    <ligand>
        <name>S-adenosyl-L-methionine</name>
        <dbReference type="ChEBI" id="CHEBI:59789"/>
    </ligand>
</feature>
<evidence type="ECO:0000256" key="1">
    <source>
        <dbReference type="ARBA" id="ARBA00022490"/>
    </source>
</evidence>
<keyword evidence="3 6" id="KW-0489">Methyltransferase</keyword>
<evidence type="ECO:0000313" key="7">
    <source>
        <dbReference type="EMBL" id="RAL23406.1"/>
    </source>
</evidence>
<dbReference type="PANTHER" id="PTHR31760:SF0">
    <property type="entry name" value="S-ADENOSYL-L-METHIONINE-DEPENDENT METHYLTRANSFERASES SUPERFAMILY PROTEIN"/>
    <property type="match status" value="1"/>
</dbReference>
<proteinExistence type="inferred from homology"/>
<dbReference type="GO" id="GO:0070043">
    <property type="term" value="F:rRNA (guanine-N7-)-methyltransferase activity"/>
    <property type="evidence" value="ECO:0007669"/>
    <property type="project" value="UniProtKB-UniRule"/>
</dbReference>
<gene>
    <name evidence="6" type="primary">rsmG</name>
    <name evidence="7" type="ORF">DL897_12010</name>
</gene>
<dbReference type="OrthoDB" id="9808773at2"/>
<evidence type="ECO:0000256" key="2">
    <source>
        <dbReference type="ARBA" id="ARBA00022552"/>
    </source>
</evidence>
<feature type="binding site" evidence="6">
    <location>
        <begin position="130"/>
        <end position="131"/>
    </location>
    <ligand>
        <name>S-adenosyl-L-methionine</name>
        <dbReference type="ChEBI" id="CHEBI:59789"/>
    </ligand>
</feature>
<dbReference type="AlphaFoldDB" id="A0A364K3V5"/>
<dbReference type="SUPFAM" id="SSF53335">
    <property type="entry name" value="S-adenosyl-L-methionine-dependent methyltransferases"/>
    <property type="match status" value="1"/>
</dbReference>
<keyword evidence="4 6" id="KW-0808">Transferase</keyword>
<dbReference type="PIRSF" id="PIRSF003078">
    <property type="entry name" value="GidB"/>
    <property type="match status" value="1"/>
</dbReference>
<organism evidence="7 8">
    <name type="scientific">Thermoflavimicrobium daqui</name>
    <dbReference type="NCBI Taxonomy" id="2137476"/>
    <lineage>
        <taxon>Bacteria</taxon>
        <taxon>Bacillati</taxon>
        <taxon>Bacillota</taxon>
        <taxon>Bacilli</taxon>
        <taxon>Bacillales</taxon>
        <taxon>Thermoactinomycetaceae</taxon>
        <taxon>Thermoflavimicrobium</taxon>
    </lineage>
</organism>
<dbReference type="PANTHER" id="PTHR31760">
    <property type="entry name" value="S-ADENOSYL-L-METHIONINE-DEPENDENT METHYLTRANSFERASES SUPERFAMILY PROTEIN"/>
    <property type="match status" value="1"/>
</dbReference>
<comment type="similarity">
    <text evidence="6">Belongs to the methyltransferase superfamily. RNA methyltransferase RsmG family.</text>
</comment>
<feature type="binding site" evidence="6">
    <location>
        <position position="84"/>
    </location>
    <ligand>
        <name>S-adenosyl-L-methionine</name>
        <dbReference type="ChEBI" id="CHEBI:59789"/>
    </ligand>
</feature>
<dbReference type="NCBIfam" id="TIGR00138">
    <property type="entry name" value="rsmG_gidB"/>
    <property type="match status" value="1"/>
</dbReference>
<comment type="caution">
    <text evidence="7">The sequence shown here is derived from an EMBL/GenBank/DDBJ whole genome shotgun (WGS) entry which is preliminary data.</text>
</comment>
<accession>A0A364K3V5</accession>
<comment type="function">
    <text evidence="6">Specifically methylates the N7 position of guanine in position 535 of 16S rRNA.</text>
</comment>
<sequence>MVIEGDWLKQQIADWGISLTEEQLSQFEVYYQHLVETNQWMNLTAITDHHEVYVKHFYDSLTIIRHIPIKQIQTVIDIGTGAGFPGIPLKIAFPHIRLVLLDSLKKRIGFLQEVVNKLNLKQVDCIHGRAEDWGQSQGLRESFDLVTARAVARLNILAEYCLPFAKVGGRFIAMKGSLIEDEVSEAKKALVQLGNATVKTINLSLPEGMGDRHLLLIEKKKKTPKIFPRRAGIPAKQPLK</sequence>
<name>A0A364K3V5_9BACL</name>
<dbReference type="Pfam" id="PF02527">
    <property type="entry name" value="GidB"/>
    <property type="match status" value="1"/>
</dbReference>
<dbReference type="CDD" id="cd02440">
    <property type="entry name" value="AdoMet_MTases"/>
    <property type="match status" value="1"/>
</dbReference>
<keyword evidence="1 6" id="KW-0963">Cytoplasm</keyword>
<evidence type="ECO:0000256" key="3">
    <source>
        <dbReference type="ARBA" id="ARBA00022603"/>
    </source>
</evidence>